<name>A0A0B6X1V2_9BACT</name>
<protein>
    <submittedName>
        <fullName evidence="1">Uncharacterized protein</fullName>
    </submittedName>
</protein>
<sequence length="172" mass="19284">MAEDRESYERLLEEALERARREGASEVLEYIVLRASNDRLRKAGIEWLDRELSGIVAELNRAGGGLALERAEEHRFKVGSATMTGVRLAVRGAGFRALTVEAGWPRSPRDGIVRGGLACAQLRRFGSPASEELVLVCERQGAPRWMARDHMGRLHPFTVERLRAHVEALLER</sequence>
<dbReference type="EMBL" id="CBXV010000008">
    <property type="protein sequence ID" value="CDM66524.1"/>
    <property type="molecule type" value="Genomic_DNA"/>
</dbReference>
<dbReference type="RefSeq" id="WP_041977828.1">
    <property type="nucleotide sequence ID" value="NZ_CBXV010000008.1"/>
</dbReference>
<proteinExistence type="predicted"/>
<reference evidence="1 2" key="2">
    <citation type="submission" date="2015-01" db="EMBL/GenBank/DDBJ databases">
        <title>Complete genome sequence of Pyrinomonas methylaliphatogenes type strain K22T.</title>
        <authorList>
            <person name="Lee K.C.Y."/>
            <person name="Power J.F."/>
            <person name="Dunfield P.F."/>
            <person name="Morgan X.C."/>
            <person name="Huttenhower C."/>
            <person name="Stott M.B."/>
        </authorList>
    </citation>
    <scope>NUCLEOTIDE SEQUENCE [LARGE SCALE GENOMIC DNA]</scope>
    <source>
        <strain evidence="1 2">K22</strain>
    </source>
</reference>
<evidence type="ECO:0000313" key="2">
    <source>
        <dbReference type="Proteomes" id="UP000031518"/>
    </source>
</evidence>
<evidence type="ECO:0000313" key="1">
    <source>
        <dbReference type="EMBL" id="CDM66524.1"/>
    </source>
</evidence>
<dbReference type="STRING" id="454194.PYK22_02555"/>
<gene>
    <name evidence="1" type="ORF">PYK22_02555</name>
</gene>
<reference evidence="1 2" key="1">
    <citation type="submission" date="2013-12" db="EMBL/GenBank/DDBJ databases">
        <authorList>
            <person name="Stott M."/>
        </authorList>
    </citation>
    <scope>NUCLEOTIDE SEQUENCE [LARGE SCALE GENOMIC DNA]</scope>
    <source>
        <strain evidence="1 2">K22</strain>
    </source>
</reference>
<keyword evidence="2" id="KW-1185">Reference proteome</keyword>
<dbReference type="Proteomes" id="UP000031518">
    <property type="component" value="Unassembled WGS sequence"/>
</dbReference>
<organism evidence="1 2">
    <name type="scientific">Pyrinomonas methylaliphatogenes</name>
    <dbReference type="NCBI Taxonomy" id="454194"/>
    <lineage>
        <taxon>Bacteria</taxon>
        <taxon>Pseudomonadati</taxon>
        <taxon>Acidobacteriota</taxon>
        <taxon>Blastocatellia</taxon>
        <taxon>Blastocatellales</taxon>
        <taxon>Pyrinomonadaceae</taxon>
        <taxon>Pyrinomonas</taxon>
    </lineage>
</organism>
<accession>A0A0B6X1V2</accession>
<dbReference type="AlphaFoldDB" id="A0A0B6X1V2"/>